<evidence type="ECO:0000313" key="2">
    <source>
        <dbReference type="Proteomes" id="UP000293671"/>
    </source>
</evidence>
<dbReference type="OrthoDB" id="2646363at2"/>
<evidence type="ECO:0000313" key="1">
    <source>
        <dbReference type="EMBL" id="RZU01160.1"/>
    </source>
</evidence>
<comment type="caution">
    <text evidence="1">The sequence shown here is derived from an EMBL/GenBank/DDBJ whole genome shotgun (WGS) entry which is preliminary data.</text>
</comment>
<gene>
    <name evidence="1" type="ORF">EV670_1876</name>
</gene>
<accession>A0A4Q7VWV0</accession>
<dbReference type="EMBL" id="SHKP01000005">
    <property type="protein sequence ID" value="RZU01160.1"/>
    <property type="molecule type" value="Genomic_DNA"/>
</dbReference>
<evidence type="ECO:0008006" key="3">
    <source>
        <dbReference type="Google" id="ProtNLM"/>
    </source>
</evidence>
<dbReference type="AlphaFoldDB" id="A0A4Q7VWV0"/>
<proteinExistence type="predicted"/>
<sequence length="177" mass="18499">MGLAETIARRRAATAARTAAVPPTRLACRRLARKAALKAAGVSAMPVAGVDLFVNGHLLAGTLGTISSAYGLSPEQIARLPAPVRTRLETLTRQVGSYIIGRSVTQAVVMQVLQSAGVRIGAQQAAKLAPVVGLAASGAISGWLFLRICDRHIAHCEEIARQLPQLQAPADPLVIDI</sequence>
<keyword evidence="2" id="KW-1185">Reference proteome</keyword>
<name>A0A4Q7VWV0_9BURK</name>
<reference evidence="1 2" key="1">
    <citation type="submission" date="2019-02" db="EMBL/GenBank/DDBJ databases">
        <title>Genomic Encyclopedia of Type Strains, Phase IV (KMG-IV): sequencing the most valuable type-strain genomes for metagenomic binning, comparative biology and taxonomic classification.</title>
        <authorList>
            <person name="Goeker M."/>
        </authorList>
    </citation>
    <scope>NUCLEOTIDE SEQUENCE [LARGE SCALE GENOMIC DNA]</scope>
    <source>
        <strain evidence="1 2">DSM 19570</strain>
    </source>
</reference>
<protein>
    <recommendedName>
        <fullName evidence="3">DUF697 domain-containing protein</fullName>
    </recommendedName>
</protein>
<organism evidence="1 2">
    <name type="scientific">Rivibacter subsaxonicus</name>
    <dbReference type="NCBI Taxonomy" id="457575"/>
    <lineage>
        <taxon>Bacteria</taxon>
        <taxon>Pseudomonadati</taxon>
        <taxon>Pseudomonadota</taxon>
        <taxon>Betaproteobacteria</taxon>
        <taxon>Burkholderiales</taxon>
        <taxon>Rivibacter</taxon>
    </lineage>
</organism>
<dbReference type="Proteomes" id="UP000293671">
    <property type="component" value="Unassembled WGS sequence"/>
</dbReference>
<dbReference type="RefSeq" id="WP_130431568.1">
    <property type="nucleotide sequence ID" value="NZ_SHKP01000005.1"/>
</dbReference>